<dbReference type="PANTHER" id="PTHR11472">
    <property type="entry name" value="DNA REPAIR DEAD HELICASE RAD3/XP-D SUBFAMILY MEMBER"/>
    <property type="match status" value="1"/>
</dbReference>
<dbReference type="GO" id="GO:0010569">
    <property type="term" value="P:regulation of double-strand break repair via homologous recombination"/>
    <property type="evidence" value="ECO:0007669"/>
    <property type="project" value="TreeGrafter"/>
</dbReference>
<comment type="caution">
    <text evidence="2">The sequence shown here is derived from an EMBL/GenBank/DDBJ whole genome shotgun (WGS) entry which is preliminary data.</text>
</comment>
<dbReference type="GO" id="GO:0045910">
    <property type="term" value="P:negative regulation of DNA recombination"/>
    <property type="evidence" value="ECO:0007669"/>
    <property type="project" value="TreeGrafter"/>
</dbReference>
<evidence type="ECO:0000313" key="3">
    <source>
        <dbReference type="Proteomes" id="UP000265515"/>
    </source>
</evidence>
<dbReference type="GO" id="GO:0090657">
    <property type="term" value="P:telomeric loop disassembly"/>
    <property type="evidence" value="ECO:0007669"/>
    <property type="project" value="TreeGrafter"/>
</dbReference>
<dbReference type="STRING" id="69332.A0A388JR11"/>
<dbReference type="OrthoDB" id="19182at2759"/>
<keyword evidence="3" id="KW-1185">Reference proteome</keyword>
<dbReference type="InterPro" id="IPR027417">
    <property type="entry name" value="P-loop_NTPase"/>
</dbReference>
<dbReference type="AlphaFoldDB" id="A0A388JR11"/>
<protein>
    <recommendedName>
        <fullName evidence="1">Rtel1 helicase ARCH domain-containing protein</fullName>
    </recommendedName>
</protein>
<dbReference type="GO" id="GO:0003678">
    <property type="term" value="F:DNA helicase activity"/>
    <property type="evidence" value="ECO:0007669"/>
    <property type="project" value="TreeGrafter"/>
</dbReference>
<dbReference type="GO" id="GO:1904430">
    <property type="term" value="P:negative regulation of t-circle formation"/>
    <property type="evidence" value="ECO:0007669"/>
    <property type="project" value="TreeGrafter"/>
</dbReference>
<dbReference type="InterPro" id="IPR045028">
    <property type="entry name" value="DinG/Rad3-like"/>
</dbReference>
<evidence type="ECO:0000313" key="2">
    <source>
        <dbReference type="EMBL" id="GBG60220.1"/>
    </source>
</evidence>
<dbReference type="Gene3D" id="3.40.50.300">
    <property type="entry name" value="P-loop containing nucleotide triphosphate hydrolases"/>
    <property type="match status" value="1"/>
</dbReference>
<gene>
    <name evidence="2" type="ORF">CBR_g3464</name>
</gene>
<reference evidence="2 3" key="1">
    <citation type="journal article" date="2018" name="Cell">
        <title>The Chara Genome: Secondary Complexity and Implications for Plant Terrestrialization.</title>
        <authorList>
            <person name="Nishiyama T."/>
            <person name="Sakayama H."/>
            <person name="Vries J.D."/>
            <person name="Buschmann H."/>
            <person name="Saint-Marcoux D."/>
            <person name="Ullrich K.K."/>
            <person name="Haas F.B."/>
            <person name="Vanderstraeten L."/>
            <person name="Becker D."/>
            <person name="Lang D."/>
            <person name="Vosolsobe S."/>
            <person name="Rombauts S."/>
            <person name="Wilhelmsson P.K.I."/>
            <person name="Janitza P."/>
            <person name="Kern R."/>
            <person name="Heyl A."/>
            <person name="Rumpler F."/>
            <person name="Villalobos L.I.A.C."/>
            <person name="Clay J.M."/>
            <person name="Skokan R."/>
            <person name="Toyoda A."/>
            <person name="Suzuki Y."/>
            <person name="Kagoshima H."/>
            <person name="Schijlen E."/>
            <person name="Tajeshwar N."/>
            <person name="Catarino B."/>
            <person name="Hetherington A.J."/>
            <person name="Saltykova A."/>
            <person name="Bonnot C."/>
            <person name="Breuninger H."/>
            <person name="Symeonidi A."/>
            <person name="Radhakrishnan G.V."/>
            <person name="Van Nieuwerburgh F."/>
            <person name="Deforce D."/>
            <person name="Chang C."/>
            <person name="Karol K.G."/>
            <person name="Hedrich R."/>
            <person name="Ulvskov P."/>
            <person name="Glockner G."/>
            <person name="Delwiche C.F."/>
            <person name="Petrasek J."/>
            <person name="Van de Peer Y."/>
            <person name="Friml J."/>
            <person name="Beilby M."/>
            <person name="Dolan L."/>
            <person name="Kohara Y."/>
            <person name="Sugano S."/>
            <person name="Fujiyama A."/>
            <person name="Delaux P.-M."/>
            <person name="Quint M."/>
            <person name="TheiBen G."/>
            <person name="Hagemann M."/>
            <person name="Harholt J."/>
            <person name="Dunand C."/>
            <person name="Zachgo S."/>
            <person name="Langdale J."/>
            <person name="Maumus F."/>
            <person name="Straeten D.V.D."/>
            <person name="Gould S.B."/>
            <person name="Rensing S.A."/>
        </authorList>
    </citation>
    <scope>NUCLEOTIDE SEQUENCE [LARGE SCALE GENOMIC DNA]</scope>
    <source>
        <strain evidence="2 3">S276</strain>
    </source>
</reference>
<feature type="domain" description="Rtel1 helicase ARCH" evidence="1">
    <location>
        <begin position="23"/>
        <end position="77"/>
    </location>
</feature>
<dbReference type="InterPro" id="IPR057498">
    <property type="entry name" value="Rtel1_ARCH"/>
</dbReference>
<dbReference type="EMBL" id="BFEA01000009">
    <property type="protein sequence ID" value="GBG60220.1"/>
    <property type="molecule type" value="Genomic_DNA"/>
</dbReference>
<evidence type="ECO:0000259" key="1">
    <source>
        <dbReference type="Pfam" id="PF23109"/>
    </source>
</evidence>
<name>A0A388JR11_CHABU</name>
<accession>A0A388JR11</accession>
<dbReference type="PANTHER" id="PTHR11472:SF34">
    <property type="entry name" value="REGULATOR OF TELOMERE ELONGATION HELICASE 1"/>
    <property type="match status" value="1"/>
</dbReference>
<dbReference type="Proteomes" id="UP000265515">
    <property type="component" value="Unassembled WGS sequence"/>
</dbReference>
<organism evidence="2 3">
    <name type="scientific">Chara braunii</name>
    <name type="common">Braun's stonewort</name>
    <dbReference type="NCBI Taxonomy" id="69332"/>
    <lineage>
        <taxon>Eukaryota</taxon>
        <taxon>Viridiplantae</taxon>
        <taxon>Streptophyta</taxon>
        <taxon>Charophyceae</taxon>
        <taxon>Charales</taxon>
        <taxon>Characeae</taxon>
        <taxon>Chara</taxon>
    </lineage>
</organism>
<dbReference type="Pfam" id="PF23109">
    <property type="entry name" value="ARCH_RTEL1"/>
    <property type="match status" value="1"/>
</dbReference>
<proteinExistence type="predicted"/>
<dbReference type="GO" id="GO:0070182">
    <property type="term" value="F:DNA polymerase binding"/>
    <property type="evidence" value="ECO:0007669"/>
    <property type="project" value="TreeGrafter"/>
</dbReference>
<dbReference type="Gramene" id="GBG60220">
    <property type="protein sequence ID" value="GBG60220"/>
    <property type="gene ID" value="CBR_g3464"/>
</dbReference>
<dbReference type="GO" id="GO:0005524">
    <property type="term" value="F:ATP binding"/>
    <property type="evidence" value="ECO:0007669"/>
    <property type="project" value="TreeGrafter"/>
</dbReference>
<sequence>MLCFRFFPGGHDGGPARGYVTCRLQLLKEALEKVFCGNAQETDAYKVHVHDVASGFQHNEPGEKKYNRTLSYWCFDPGLCMKEFVKLGVKTILLTSGTLAPLESFAQELKLPFQIQLENPHVIPANHVWIGVVRTGPSGVPLNSSYRNRDSIEYKIDLGNAIVNWARIVPDGLLVFFPSYSFLTTCIKAWKTMSSGSAALSTTVWDRILRYKVAVEEPRDGTLFRHANEVRIHQ</sequence>
<dbReference type="GO" id="GO:0005634">
    <property type="term" value="C:nucleus"/>
    <property type="evidence" value="ECO:0007669"/>
    <property type="project" value="TreeGrafter"/>
</dbReference>